<organism evidence="2 3">
    <name type="scientific">Rhodotorula toruloides</name>
    <name type="common">Yeast</name>
    <name type="synonym">Rhodosporidium toruloides</name>
    <dbReference type="NCBI Taxonomy" id="5286"/>
    <lineage>
        <taxon>Eukaryota</taxon>
        <taxon>Fungi</taxon>
        <taxon>Dikarya</taxon>
        <taxon>Basidiomycota</taxon>
        <taxon>Pucciniomycotina</taxon>
        <taxon>Microbotryomycetes</taxon>
        <taxon>Sporidiobolales</taxon>
        <taxon>Sporidiobolaceae</taxon>
        <taxon>Rhodotorula</taxon>
    </lineage>
</organism>
<feature type="region of interest" description="Disordered" evidence="1">
    <location>
        <begin position="96"/>
        <end position="126"/>
    </location>
</feature>
<dbReference type="OrthoDB" id="10415543at2759"/>
<protein>
    <submittedName>
        <fullName evidence="2">Uncharacterized protein</fullName>
    </submittedName>
</protein>
<proteinExistence type="predicted"/>
<evidence type="ECO:0000313" key="2">
    <source>
        <dbReference type="EMBL" id="GEM11772.1"/>
    </source>
</evidence>
<dbReference type="Proteomes" id="UP000321518">
    <property type="component" value="Unassembled WGS sequence"/>
</dbReference>
<dbReference type="AlphaFoldDB" id="A0A511KN12"/>
<comment type="caution">
    <text evidence="2">The sequence shown here is derived from an EMBL/GenBank/DDBJ whole genome shotgun (WGS) entry which is preliminary data.</text>
</comment>
<dbReference type="EMBL" id="BJWK01000017">
    <property type="protein sequence ID" value="GEM11772.1"/>
    <property type="molecule type" value="Genomic_DNA"/>
</dbReference>
<gene>
    <name evidence="2" type="ORF">Rt10032_c17g5789</name>
</gene>
<accession>A0A511KN12</accession>
<evidence type="ECO:0000256" key="1">
    <source>
        <dbReference type="SAM" id="MobiDB-lite"/>
    </source>
</evidence>
<name>A0A511KN12_RHOTO</name>
<evidence type="ECO:0000313" key="3">
    <source>
        <dbReference type="Proteomes" id="UP000321518"/>
    </source>
</evidence>
<reference evidence="2 3" key="1">
    <citation type="submission" date="2019-07" db="EMBL/GenBank/DDBJ databases">
        <title>Rhodotorula toruloides NBRC10032 genome sequencing.</title>
        <authorList>
            <person name="Shida Y."/>
            <person name="Takaku H."/>
            <person name="Ogasawara W."/>
            <person name="Mori K."/>
        </authorList>
    </citation>
    <scope>NUCLEOTIDE SEQUENCE [LARGE SCALE GENOMIC DNA]</scope>
    <source>
        <strain evidence="2 3">NBRC10032</strain>
    </source>
</reference>
<sequence>MFTARHQSGSETLSKEERTRVAAQVEHLRDTLDGYGEELGEFADAVRDPVQRAYEYAGCLMEQLVGLRDVHDLKRTASEIATEPCRLDQHIEGVRSELGTNIHPATVTGDSYREGHPHPAPSEPHR</sequence>
<feature type="compositionally biased region" description="Basic and acidic residues" evidence="1">
    <location>
        <begin position="111"/>
        <end position="126"/>
    </location>
</feature>